<evidence type="ECO:0000313" key="1">
    <source>
        <dbReference type="EMBL" id="KAB1063663.1"/>
    </source>
</evidence>
<dbReference type="Proteomes" id="UP000435357">
    <property type="component" value="Unassembled WGS sequence"/>
</dbReference>
<organism evidence="1 2">
    <name type="scientific">Salibacter halophilus</name>
    <dbReference type="NCBI Taxonomy" id="1803916"/>
    <lineage>
        <taxon>Bacteria</taxon>
        <taxon>Pseudomonadati</taxon>
        <taxon>Bacteroidota</taxon>
        <taxon>Flavobacteriia</taxon>
        <taxon>Flavobacteriales</taxon>
        <taxon>Salibacteraceae</taxon>
        <taxon>Salibacter</taxon>
    </lineage>
</organism>
<dbReference type="NCBIfam" id="NF033205">
    <property type="entry name" value="IPExxxVDY"/>
    <property type="match status" value="1"/>
</dbReference>
<evidence type="ECO:0000313" key="2">
    <source>
        <dbReference type="Proteomes" id="UP000435357"/>
    </source>
</evidence>
<accession>A0A6N6M5N2</accession>
<dbReference type="AlphaFoldDB" id="A0A6N6M5N2"/>
<dbReference type="InterPro" id="IPR047690">
    <property type="entry name" value="IPExxxVDY_fam"/>
</dbReference>
<dbReference type="OrthoDB" id="676614at2"/>
<protein>
    <submittedName>
        <fullName evidence="1">IPExxxVDY family protein</fullName>
    </submittedName>
</protein>
<reference evidence="1 2" key="1">
    <citation type="submission" date="2019-09" db="EMBL/GenBank/DDBJ databases">
        <title>Genomes of Cryomorphaceae.</title>
        <authorList>
            <person name="Bowman J.P."/>
        </authorList>
    </citation>
    <scope>NUCLEOTIDE SEQUENCE [LARGE SCALE GENOMIC DNA]</scope>
    <source>
        <strain evidence="1 2">KCTC 52047</strain>
    </source>
</reference>
<keyword evidence="2" id="KW-1185">Reference proteome</keyword>
<proteinExistence type="predicted"/>
<dbReference type="RefSeq" id="WP_151168335.1">
    <property type="nucleotide sequence ID" value="NZ_WACR01000007.1"/>
</dbReference>
<dbReference type="EMBL" id="WACR01000007">
    <property type="protein sequence ID" value="KAB1063663.1"/>
    <property type="molecule type" value="Genomic_DNA"/>
</dbReference>
<comment type="caution">
    <text evidence="1">The sequence shown here is derived from an EMBL/GenBank/DDBJ whole genome shotgun (WGS) entry which is preliminary data.</text>
</comment>
<name>A0A6N6M5N2_9FLAO</name>
<gene>
    <name evidence="1" type="ORF">F3059_08830</name>
</gene>
<sequence>MAKKKLVLDTGDQQDYFLAGISCHQKEFRFVWGLDQVLESKFEKEPDYQIKTSSGEDASFPFYIWEEPEGHFTYFVLGNRSPAGTLIPEFKHADYIFAITGLYGQLDTDAICEQIGSLKMVLTVFEIDPQKTKSTKNLILE</sequence>